<evidence type="ECO:0000256" key="11">
    <source>
        <dbReference type="ARBA" id="ARBA00023136"/>
    </source>
</evidence>
<protein>
    <submittedName>
        <fullName evidence="18">DNA translocase FtsK</fullName>
    </submittedName>
</protein>
<evidence type="ECO:0000256" key="8">
    <source>
        <dbReference type="ARBA" id="ARBA00022840"/>
    </source>
</evidence>
<keyword evidence="3" id="KW-1003">Cell membrane</keyword>
<evidence type="ECO:0000256" key="16">
    <source>
        <dbReference type="SAM" id="Phobius"/>
    </source>
</evidence>
<dbReference type="SMART" id="SM00843">
    <property type="entry name" value="Ftsk_gamma"/>
    <property type="match status" value="1"/>
</dbReference>
<dbReference type="InterPro" id="IPR041027">
    <property type="entry name" value="FtsK_alpha"/>
</dbReference>
<name>A0A9E7D678_9ACTO</name>
<proteinExistence type="inferred from homology"/>
<evidence type="ECO:0000256" key="12">
    <source>
        <dbReference type="ARBA" id="ARBA00023306"/>
    </source>
</evidence>
<evidence type="ECO:0000256" key="2">
    <source>
        <dbReference type="ARBA" id="ARBA00006474"/>
    </source>
</evidence>
<dbReference type="KEGG" id="agh:M3I41_05990"/>
<reference evidence="18" key="1">
    <citation type="submission" date="2022-05" db="EMBL/GenBank/DDBJ databases">
        <title>Using nanopore sequencing to obtain complete genomes from saliva samples.</title>
        <authorList>
            <person name="Baker J.L."/>
        </authorList>
    </citation>
    <scope>NUCLEOTIDE SEQUENCE</scope>
    <source>
        <strain evidence="18">JCVI-JB-Ag32</strain>
    </source>
</reference>
<comment type="similarity">
    <text evidence="2">Belongs to the FtsK/SpoIIIE/SftA family.</text>
</comment>
<feature type="binding site" evidence="14">
    <location>
        <begin position="512"/>
        <end position="519"/>
    </location>
    <ligand>
        <name>ATP</name>
        <dbReference type="ChEBI" id="CHEBI:30616"/>
    </ligand>
</feature>
<comment type="subcellular location">
    <subcellularLocation>
        <location evidence="1">Cell membrane</location>
        <topology evidence="1">Multi-pass membrane protein</topology>
    </subcellularLocation>
</comment>
<dbReference type="PANTHER" id="PTHR22683">
    <property type="entry name" value="SPORULATION PROTEIN RELATED"/>
    <property type="match status" value="1"/>
</dbReference>
<feature type="compositionally biased region" description="Acidic residues" evidence="15">
    <location>
        <begin position="903"/>
        <end position="919"/>
    </location>
</feature>
<dbReference type="Pfam" id="PF09397">
    <property type="entry name" value="FtsK_gamma"/>
    <property type="match status" value="1"/>
</dbReference>
<dbReference type="InterPro" id="IPR036388">
    <property type="entry name" value="WH-like_DNA-bd_sf"/>
</dbReference>
<evidence type="ECO:0000256" key="6">
    <source>
        <dbReference type="ARBA" id="ARBA00022741"/>
    </source>
</evidence>
<accession>A0A9E7D678</accession>
<evidence type="ECO:0000256" key="7">
    <source>
        <dbReference type="ARBA" id="ARBA00022829"/>
    </source>
</evidence>
<evidence type="ECO:0000256" key="3">
    <source>
        <dbReference type="ARBA" id="ARBA00022475"/>
    </source>
</evidence>
<sequence>MAKRNSPSAATPAASRSRGGASRQNAPSDASPYRRLGGGFALIALGALLTLREWLGISGSAGSLLHHLVAFPFGALSLLAAPMVIWGGIMLIRGKPLSPTTSRIALAALAIAFAIGALIQIFNGNQPFDINTLEQTGGVFGWLLGYPLAKLFSAVGAVVVLLLLVAFCLLVASGRTAFDVWEMVRGQGLDGGSGAPHDDVASRALERMRSVFGRDNAQDPQQTAVMDTYDADEAFRSAIDKEDLQNTAVIDPLDEPKAPRRPSMAAKARQSRPGRRRSQEPDVTSPRDIDAPSEDAPTQATVPMNTAQTAELGDLGLYSQAARQTSAATAPTAATAPVVSTAASVGSEPEFSMQLPDGGTYHLPDMSDLVAGREHATRTPANDAVVQALQDVFTEFNVDAKVTGYTRGPQVTRYEIHRGHGVNVSRITGLEKNIAYAVASDEIRVLTPIPGKSAIGIEIPNADREMVTLGDVLRSSVAQNSTHPLTVGLGKDVEGNYVVTNLAKTPHMLVAGQTGSGKSSFVNSMITSIMMRATPEEVRMVLVDPKRVELTIYEGIPHLITPIITSPKKAAEALEWVVKEMDARYDDLASFGYKHIDDFNRAVRAGEVQAPPGSQRQIAPYPYLLVVVDELADLMMTAPKDVEASIQRITQLARAAGIHLVLATQRPVAQVVTGLIKSNVPSRLAFATASQLDSRVILDQNGAESLTGQGDALYLGPGASSPIRVQGSWVTEKEIRTVVEHVKDQLQPSYREDVIVPETKKRIEEEIGDDMDLLLQAAELIITSQFGSTSMLQRKLRVGFAKAGRLMDLLESREVVGPSTGSKAREVLVPPERLEETLAWIKGEGDAPSDDDAAPAPGSPEDRGDGFAAAGAVSAASVSSYGATGAFAPNRYATDPVGSSDLPESESWDDDSDSEDSEDAWSLTNRGPSW</sequence>
<feature type="domain" description="FtsK" evidence="17">
    <location>
        <begin position="495"/>
        <end position="695"/>
    </location>
</feature>
<feature type="region of interest" description="Disordered" evidence="15">
    <location>
        <begin position="885"/>
        <end position="930"/>
    </location>
</feature>
<dbReference type="Gene3D" id="1.10.10.10">
    <property type="entry name" value="Winged helix-like DNA-binding domain superfamily/Winged helix DNA-binding domain"/>
    <property type="match status" value="1"/>
</dbReference>
<dbReference type="InterPro" id="IPR027417">
    <property type="entry name" value="P-loop_NTPase"/>
</dbReference>
<dbReference type="Gene3D" id="3.40.50.300">
    <property type="entry name" value="P-loop containing nucleotide triphosphate hydrolases"/>
    <property type="match status" value="1"/>
</dbReference>
<keyword evidence="8 14" id="KW-0067">ATP-binding</keyword>
<gene>
    <name evidence="18" type="ORF">M3I41_05990</name>
</gene>
<evidence type="ECO:0000256" key="14">
    <source>
        <dbReference type="PROSITE-ProRule" id="PRU00289"/>
    </source>
</evidence>
<feature type="region of interest" description="Disordered" evidence="15">
    <location>
        <begin position="1"/>
        <end position="30"/>
    </location>
</feature>
<feature type="transmembrane region" description="Helical" evidence="16">
    <location>
        <begin position="71"/>
        <end position="92"/>
    </location>
</feature>
<keyword evidence="4" id="KW-0132">Cell division</keyword>
<dbReference type="PROSITE" id="PS50901">
    <property type="entry name" value="FTSK"/>
    <property type="match status" value="1"/>
</dbReference>
<evidence type="ECO:0000259" key="17">
    <source>
        <dbReference type="PROSITE" id="PS50901"/>
    </source>
</evidence>
<dbReference type="InterPro" id="IPR018541">
    <property type="entry name" value="Ftsk_gamma"/>
</dbReference>
<dbReference type="InterPro" id="IPR036390">
    <property type="entry name" value="WH_DNA-bd_sf"/>
</dbReference>
<dbReference type="Pfam" id="PF01580">
    <property type="entry name" value="FtsK_SpoIIIE"/>
    <property type="match status" value="1"/>
</dbReference>
<dbReference type="InterPro" id="IPR025199">
    <property type="entry name" value="FtsK_4TM"/>
</dbReference>
<keyword evidence="9 16" id="KW-1133">Transmembrane helix</keyword>
<dbReference type="InterPro" id="IPR002543">
    <property type="entry name" value="FtsK_dom"/>
</dbReference>
<feature type="transmembrane region" description="Helical" evidence="16">
    <location>
        <begin position="33"/>
        <end position="51"/>
    </location>
</feature>
<dbReference type="GO" id="GO:0005524">
    <property type="term" value="F:ATP binding"/>
    <property type="evidence" value="ECO:0007669"/>
    <property type="project" value="UniProtKB-UniRule"/>
</dbReference>
<dbReference type="GO" id="GO:0051301">
    <property type="term" value="P:cell division"/>
    <property type="evidence" value="ECO:0007669"/>
    <property type="project" value="UniProtKB-KW"/>
</dbReference>
<dbReference type="Pfam" id="PF17854">
    <property type="entry name" value="FtsK_alpha"/>
    <property type="match status" value="1"/>
</dbReference>
<evidence type="ECO:0000256" key="5">
    <source>
        <dbReference type="ARBA" id="ARBA00022692"/>
    </source>
</evidence>
<feature type="region of interest" description="Disordered" evidence="15">
    <location>
        <begin position="246"/>
        <end position="303"/>
    </location>
</feature>
<evidence type="ECO:0000256" key="4">
    <source>
        <dbReference type="ARBA" id="ARBA00022618"/>
    </source>
</evidence>
<dbReference type="PANTHER" id="PTHR22683:SF41">
    <property type="entry name" value="DNA TRANSLOCASE FTSK"/>
    <property type="match status" value="1"/>
</dbReference>
<feature type="transmembrane region" description="Helical" evidence="16">
    <location>
        <begin position="151"/>
        <end position="172"/>
    </location>
</feature>
<evidence type="ECO:0000313" key="19">
    <source>
        <dbReference type="Proteomes" id="UP000830236"/>
    </source>
</evidence>
<evidence type="ECO:0000256" key="1">
    <source>
        <dbReference type="ARBA" id="ARBA00004651"/>
    </source>
</evidence>
<dbReference type="SUPFAM" id="SSF46785">
    <property type="entry name" value="Winged helix' DNA-binding domain"/>
    <property type="match status" value="1"/>
</dbReference>
<dbReference type="GO" id="GO:0005886">
    <property type="term" value="C:plasma membrane"/>
    <property type="evidence" value="ECO:0007669"/>
    <property type="project" value="UniProtKB-SubCell"/>
</dbReference>
<keyword evidence="7" id="KW-0159">Chromosome partition</keyword>
<keyword evidence="6 14" id="KW-0547">Nucleotide-binding</keyword>
<keyword evidence="5 16" id="KW-0812">Transmembrane</keyword>
<keyword evidence="11 16" id="KW-0472">Membrane</keyword>
<evidence type="ECO:0000313" key="18">
    <source>
        <dbReference type="EMBL" id="UQF79158.1"/>
    </source>
</evidence>
<dbReference type="EMBL" id="CP097095">
    <property type="protein sequence ID" value="UQF79158.1"/>
    <property type="molecule type" value="Genomic_DNA"/>
</dbReference>
<dbReference type="Pfam" id="PF13491">
    <property type="entry name" value="FtsK_4TM"/>
    <property type="match status" value="1"/>
</dbReference>
<dbReference type="AlphaFoldDB" id="A0A9E7D678"/>
<dbReference type="InterPro" id="IPR050206">
    <property type="entry name" value="FtsK/SpoIIIE/SftA"/>
</dbReference>
<dbReference type="Gene3D" id="3.30.980.40">
    <property type="match status" value="1"/>
</dbReference>
<feature type="region of interest" description="Disordered" evidence="15">
    <location>
        <begin position="843"/>
        <end position="868"/>
    </location>
</feature>
<dbReference type="Proteomes" id="UP000830236">
    <property type="component" value="Chromosome"/>
</dbReference>
<keyword evidence="12" id="KW-0131">Cell cycle</keyword>
<dbReference type="SUPFAM" id="SSF52540">
    <property type="entry name" value="P-loop containing nucleoside triphosphate hydrolases"/>
    <property type="match status" value="1"/>
</dbReference>
<feature type="transmembrane region" description="Helical" evidence="16">
    <location>
        <begin position="104"/>
        <end position="122"/>
    </location>
</feature>
<keyword evidence="10" id="KW-0238">DNA-binding</keyword>
<dbReference type="GO" id="GO:0003677">
    <property type="term" value="F:DNA binding"/>
    <property type="evidence" value="ECO:0007669"/>
    <property type="project" value="UniProtKB-KW"/>
</dbReference>
<dbReference type="CDD" id="cd01127">
    <property type="entry name" value="TrwB_TraG_TraD_VirD4"/>
    <property type="match status" value="1"/>
</dbReference>
<evidence type="ECO:0000256" key="10">
    <source>
        <dbReference type="ARBA" id="ARBA00023125"/>
    </source>
</evidence>
<evidence type="ECO:0000256" key="13">
    <source>
        <dbReference type="ARBA" id="ARBA00024986"/>
    </source>
</evidence>
<feature type="compositionally biased region" description="Basic and acidic residues" evidence="15">
    <location>
        <begin position="277"/>
        <end position="290"/>
    </location>
</feature>
<dbReference type="GO" id="GO:0007059">
    <property type="term" value="P:chromosome segregation"/>
    <property type="evidence" value="ECO:0007669"/>
    <property type="project" value="UniProtKB-KW"/>
</dbReference>
<evidence type="ECO:0000256" key="9">
    <source>
        <dbReference type="ARBA" id="ARBA00022989"/>
    </source>
</evidence>
<organism evidence="18 19">
    <name type="scientific">Actinomyces graevenitzii</name>
    <dbReference type="NCBI Taxonomy" id="55565"/>
    <lineage>
        <taxon>Bacteria</taxon>
        <taxon>Bacillati</taxon>
        <taxon>Actinomycetota</taxon>
        <taxon>Actinomycetes</taxon>
        <taxon>Actinomycetales</taxon>
        <taxon>Actinomycetaceae</taxon>
        <taxon>Actinomyces</taxon>
    </lineage>
</organism>
<feature type="compositionally biased region" description="Low complexity" evidence="15">
    <location>
        <begin position="1"/>
        <end position="23"/>
    </location>
</feature>
<evidence type="ECO:0000256" key="15">
    <source>
        <dbReference type="SAM" id="MobiDB-lite"/>
    </source>
</evidence>
<comment type="function">
    <text evidence="13">Essential cell division protein that coordinates cell division and chromosome segregation. The N-terminus is involved in assembly of the cell-division machinery. The C-terminus functions as a DNA motor that moves dsDNA in an ATP-dependent manner towards the dif recombination site, which is located within the replication terminus region. Required for activation of the Xer recombinase, allowing activation of chromosome unlinking by recombination.</text>
</comment>